<reference evidence="2" key="1">
    <citation type="submission" date="2022-06" db="EMBL/GenBank/DDBJ databases">
        <authorList>
            <person name="Berger JAMES D."/>
            <person name="Berger JAMES D."/>
        </authorList>
    </citation>
    <scope>NUCLEOTIDE SEQUENCE [LARGE SCALE GENOMIC DNA]</scope>
</reference>
<name>A0AA85IYM6_TRIRE</name>
<reference evidence="3" key="2">
    <citation type="submission" date="2023-11" db="UniProtKB">
        <authorList>
            <consortium name="WormBaseParasite"/>
        </authorList>
    </citation>
    <scope>IDENTIFICATION</scope>
</reference>
<keyword evidence="1" id="KW-0812">Transmembrane</keyword>
<dbReference type="WBParaSite" id="TREG1_118610.1">
    <property type="protein sequence ID" value="TREG1_118610.1"/>
    <property type="gene ID" value="TREG1_118610"/>
</dbReference>
<keyword evidence="1" id="KW-1133">Transmembrane helix</keyword>
<dbReference type="AlphaFoldDB" id="A0AA85IYM6"/>
<keyword evidence="2" id="KW-1185">Reference proteome</keyword>
<accession>A0AA85IYM6</accession>
<sequence>MPVYIKFPGRLSMTYIGVFFFLKIPSIFPLCVALKCCQRTLSYDLIISKDTPNRQTLSTDIDFNSKTKLMTRNCIFRLLKTNILYEVYKQMFLQGIYYTFNRILSSSSNLHTIKLPTASSYPLMVTKAI</sequence>
<keyword evidence="1" id="KW-0472">Membrane</keyword>
<evidence type="ECO:0000313" key="2">
    <source>
        <dbReference type="Proteomes" id="UP000050795"/>
    </source>
</evidence>
<evidence type="ECO:0000256" key="1">
    <source>
        <dbReference type="SAM" id="Phobius"/>
    </source>
</evidence>
<organism evidence="2 3">
    <name type="scientific">Trichobilharzia regenti</name>
    <name type="common">Nasal bird schistosome</name>
    <dbReference type="NCBI Taxonomy" id="157069"/>
    <lineage>
        <taxon>Eukaryota</taxon>
        <taxon>Metazoa</taxon>
        <taxon>Spiralia</taxon>
        <taxon>Lophotrochozoa</taxon>
        <taxon>Platyhelminthes</taxon>
        <taxon>Trematoda</taxon>
        <taxon>Digenea</taxon>
        <taxon>Strigeidida</taxon>
        <taxon>Schistosomatoidea</taxon>
        <taxon>Schistosomatidae</taxon>
        <taxon>Trichobilharzia</taxon>
    </lineage>
</organism>
<protein>
    <submittedName>
        <fullName evidence="3">Uncharacterized protein</fullName>
    </submittedName>
</protein>
<feature type="transmembrane region" description="Helical" evidence="1">
    <location>
        <begin position="12"/>
        <end position="34"/>
    </location>
</feature>
<dbReference type="Proteomes" id="UP000050795">
    <property type="component" value="Unassembled WGS sequence"/>
</dbReference>
<proteinExistence type="predicted"/>
<evidence type="ECO:0000313" key="3">
    <source>
        <dbReference type="WBParaSite" id="TREG1_118610.1"/>
    </source>
</evidence>